<dbReference type="PANTHER" id="PTHR46972:SF1">
    <property type="entry name" value="FAD DEPENDENT OXIDOREDUCTASE DOMAIN-CONTAINING PROTEIN"/>
    <property type="match status" value="1"/>
</dbReference>
<sequence>MSSPAFNIAIVGGGPGGLAALITLLNRGIPATLYERETGGNARSHLGGMLDLTWDEGQRALRENGLAEAFKKHSRLDGQEGRICGKDGVPILHRTEEDVQDETQTRPEIDRRVLRDIMVAAVPEGAIKWNHVLAAVRPLDDGIGRHELTFTNGLVIVTDYLIGADGGNSRVRTLLSPATPIYHGITGAEISVAPDVAALPENADIREAVGLGSCYCAQDGKMFICQRNGDGRIRTYAWHRAPLEWVLPGEPQEARRVLLDMYKDWAPWIRKIIAVCDEEAMYTRPVFYLPVGHRWAHKPGVTLVADAAHLMSAFAGAGANIALLDGLEVGLALAEAVSKGLSVEEREAAVAAVEEQICSRGMKYAEMSYNNADASFGPKAPQAVVDAFSGIQRSAVQRIVRPSSSRLSESQAGSGRKSGEALLKFDGGAAVKHSTHSRASRCSNSRLLDARTATWSEKLPTDHTLAHRVPIVRGETRWSLGTPGIHALADLSSWRLPQVCYPTTFNTRFLGGYPNGSLSSIVHSFDAAQTEDSPAQAAQTHTMLSTFFVLALAFLGAVHANPLATSTTLIPIVHDVNAGHGLPVVDLNLGSVAAHGNVTVGKGGVHADSADSTYPAAIYFCTSTNCANCNGYDLSQVPHQECLAFQYYFYSIAIIQQSNEGLPFGVYTGPAGCGAFAQVPLVNTCYNANGYVGNDFVLTP</sequence>
<dbReference type="AlphaFoldDB" id="A0A371CJR8"/>
<dbReference type="PRINTS" id="PR00420">
    <property type="entry name" value="RNGMNOXGNASE"/>
</dbReference>
<keyword evidence="3" id="KW-0560">Oxidoreductase</keyword>
<dbReference type="SUPFAM" id="SSF51905">
    <property type="entry name" value="FAD/NAD(P)-binding domain"/>
    <property type="match status" value="1"/>
</dbReference>
<evidence type="ECO:0000313" key="6">
    <source>
        <dbReference type="EMBL" id="RDX40523.1"/>
    </source>
</evidence>
<gene>
    <name evidence="6" type="ORF">OH76DRAFT_1423639</name>
</gene>
<keyword evidence="4" id="KW-0503">Monooxygenase</keyword>
<dbReference type="InterPro" id="IPR036188">
    <property type="entry name" value="FAD/NAD-bd_sf"/>
</dbReference>
<evidence type="ECO:0000256" key="2">
    <source>
        <dbReference type="ARBA" id="ARBA00022827"/>
    </source>
</evidence>
<reference evidence="6 7" key="1">
    <citation type="journal article" date="2018" name="Biotechnol. Biofuels">
        <title>Integrative visual omics of the white-rot fungus Polyporus brumalis exposes the biotechnological potential of its oxidative enzymes for delignifying raw plant biomass.</title>
        <authorList>
            <person name="Miyauchi S."/>
            <person name="Rancon A."/>
            <person name="Drula E."/>
            <person name="Hage H."/>
            <person name="Chaduli D."/>
            <person name="Favel A."/>
            <person name="Grisel S."/>
            <person name="Henrissat B."/>
            <person name="Herpoel-Gimbert I."/>
            <person name="Ruiz-Duenas F.J."/>
            <person name="Chevret D."/>
            <person name="Hainaut M."/>
            <person name="Lin J."/>
            <person name="Wang M."/>
            <person name="Pangilinan J."/>
            <person name="Lipzen A."/>
            <person name="Lesage-Meessen L."/>
            <person name="Navarro D."/>
            <person name="Riley R."/>
            <person name="Grigoriev I.V."/>
            <person name="Zhou S."/>
            <person name="Raouche S."/>
            <person name="Rosso M.N."/>
        </authorList>
    </citation>
    <scope>NUCLEOTIDE SEQUENCE [LARGE SCALE GENOMIC DNA]</scope>
    <source>
        <strain evidence="6 7">BRFM 1820</strain>
    </source>
</reference>
<dbReference type="EMBL" id="KZ857550">
    <property type="protein sequence ID" value="RDX40523.1"/>
    <property type="molecule type" value="Genomic_DNA"/>
</dbReference>
<dbReference type="STRING" id="139420.A0A371CJR8"/>
<dbReference type="Proteomes" id="UP000256964">
    <property type="component" value="Unassembled WGS sequence"/>
</dbReference>
<evidence type="ECO:0000313" key="7">
    <source>
        <dbReference type="Proteomes" id="UP000256964"/>
    </source>
</evidence>
<dbReference type="GO" id="GO:0071949">
    <property type="term" value="F:FAD binding"/>
    <property type="evidence" value="ECO:0007669"/>
    <property type="project" value="InterPro"/>
</dbReference>
<dbReference type="Gene3D" id="3.50.50.60">
    <property type="entry name" value="FAD/NAD(P)-binding domain"/>
    <property type="match status" value="1"/>
</dbReference>
<keyword evidence="1" id="KW-0285">Flavoprotein</keyword>
<dbReference type="PANTHER" id="PTHR46972">
    <property type="entry name" value="MONOOXYGENASE ASQM-RELATED"/>
    <property type="match status" value="1"/>
</dbReference>
<evidence type="ECO:0000256" key="3">
    <source>
        <dbReference type="ARBA" id="ARBA00023002"/>
    </source>
</evidence>
<keyword evidence="7" id="KW-1185">Reference proteome</keyword>
<keyword evidence="2" id="KW-0274">FAD</keyword>
<dbReference type="OrthoDB" id="655030at2759"/>
<organism evidence="6 7">
    <name type="scientific">Lentinus brumalis</name>
    <dbReference type="NCBI Taxonomy" id="2498619"/>
    <lineage>
        <taxon>Eukaryota</taxon>
        <taxon>Fungi</taxon>
        <taxon>Dikarya</taxon>
        <taxon>Basidiomycota</taxon>
        <taxon>Agaricomycotina</taxon>
        <taxon>Agaricomycetes</taxon>
        <taxon>Polyporales</taxon>
        <taxon>Polyporaceae</taxon>
        <taxon>Lentinus</taxon>
    </lineage>
</organism>
<protein>
    <submittedName>
        <fullName evidence="6">FAD/NAD(P)-binding domain-containing protein</fullName>
    </submittedName>
</protein>
<dbReference type="GO" id="GO:0004497">
    <property type="term" value="F:monooxygenase activity"/>
    <property type="evidence" value="ECO:0007669"/>
    <property type="project" value="UniProtKB-KW"/>
</dbReference>
<accession>A0A371CJR8</accession>
<feature type="domain" description="FAD-binding" evidence="5">
    <location>
        <begin position="7"/>
        <end position="338"/>
    </location>
</feature>
<proteinExistence type="predicted"/>
<evidence type="ECO:0000259" key="5">
    <source>
        <dbReference type="Pfam" id="PF01494"/>
    </source>
</evidence>
<name>A0A371CJR8_9APHY</name>
<evidence type="ECO:0000256" key="1">
    <source>
        <dbReference type="ARBA" id="ARBA00022630"/>
    </source>
</evidence>
<dbReference type="Pfam" id="PF01494">
    <property type="entry name" value="FAD_binding_3"/>
    <property type="match status" value="1"/>
</dbReference>
<evidence type="ECO:0000256" key="4">
    <source>
        <dbReference type="ARBA" id="ARBA00023033"/>
    </source>
</evidence>
<dbReference type="InterPro" id="IPR002938">
    <property type="entry name" value="FAD-bd"/>
</dbReference>